<dbReference type="CDD" id="cd06741">
    <property type="entry name" value="PDZ2_FL-whirlin"/>
    <property type="match status" value="1"/>
</dbReference>
<dbReference type="InterPro" id="IPR051844">
    <property type="entry name" value="USH2_Complex_Protein"/>
</dbReference>
<evidence type="ECO:0000256" key="4">
    <source>
        <dbReference type="SAM" id="MobiDB-lite"/>
    </source>
</evidence>
<dbReference type="CTD" id="8239241"/>
<dbReference type="PANTHER" id="PTHR23116:SF29">
    <property type="entry name" value="PDZ DOMAIN-CONTAINING PROTEIN 7"/>
    <property type="match status" value="1"/>
</dbReference>
<dbReference type="GO" id="GO:0002142">
    <property type="term" value="C:stereocilia ankle link complex"/>
    <property type="evidence" value="ECO:0007669"/>
    <property type="project" value="TreeGrafter"/>
</dbReference>
<protein>
    <submittedName>
        <fullName evidence="6 7">Whirlin, putative</fullName>
    </submittedName>
</protein>
<gene>
    <name evidence="7" type="primary">8239241</name>
    <name evidence="6" type="ORF">Phum_PHUM626250</name>
</gene>
<name>E0VNE0_PEDHC</name>
<evidence type="ECO:0000256" key="1">
    <source>
        <dbReference type="ARBA" id="ARBA00004316"/>
    </source>
</evidence>
<proteinExistence type="predicted"/>
<evidence type="ECO:0000256" key="3">
    <source>
        <dbReference type="ARBA" id="ARBA00023273"/>
    </source>
</evidence>
<dbReference type="PROSITE" id="PS50106">
    <property type="entry name" value="PDZ"/>
    <property type="match status" value="2"/>
</dbReference>
<dbReference type="GO" id="GO:0005886">
    <property type="term" value="C:plasma membrane"/>
    <property type="evidence" value="ECO:0007669"/>
    <property type="project" value="TreeGrafter"/>
</dbReference>
<dbReference type="EnsemblMetazoa" id="PHUM626250-RA">
    <property type="protein sequence ID" value="PHUM626250-PA"/>
    <property type="gene ID" value="PHUM626250"/>
</dbReference>
<dbReference type="VEuPathDB" id="VectorBase:PHUM626250"/>
<dbReference type="OMA" id="DINIEMG"/>
<feature type="domain" description="PDZ" evidence="5">
    <location>
        <begin position="192"/>
        <end position="264"/>
    </location>
</feature>
<dbReference type="OrthoDB" id="10029564at2759"/>
<dbReference type="InterPro" id="IPR001478">
    <property type="entry name" value="PDZ"/>
</dbReference>
<evidence type="ECO:0000313" key="8">
    <source>
        <dbReference type="Proteomes" id="UP000009046"/>
    </source>
</evidence>
<keyword evidence="8" id="KW-1185">Reference proteome</keyword>
<sequence length="536" mass="59419">MADEEFGDLNLTQYSLSGRWSSRNPNSSWMRYSHGSSHLDGLNTVSNVPDRFSTSKTNSYDNESTASFCTRTPSSGQNRGKSGLYYSPPGTSYTIIERPVATTSIGQQYTEMQSAQKYSPGYSQSHILSHSPRSKVSGTKRPISPEDVLNLFGSTTGKGKPSIRKSQSPIRSPLPTDPYLYQNTHDDAIIKTVTMVRQPESSHGFGICVKGGKNSGRVGVYISRIEEGSIAERVGLKPGDSILEVNGTPFNAISHEEALKTLKSCTKLSMTVESQNVLPPPLPITSSSKNLPPGGPWLVRQSYSWMDRDGRPVSPPLEYARAAPPTVISPRWVYQNRQKDGAGTRKVDINIEMGQSLGLMIRGGLEYNLGIFITGVDKDSVAERAGLMVGDQILEVNGQSFLDVTHDEAVNQLKIHKRMTLLVKDVGKVPHSCTAYDDYHWQPWFTNSSETDHLFSGKDYCPALQMVEEKAKVLLSRNELSSLSYYQEEYATRHMTIEAFVTVLLELLNTPEKIEFDSMIWFIEEHVTIAIDTVVG</sequence>
<accession>E0VNE0</accession>
<reference evidence="6" key="1">
    <citation type="submission" date="2007-04" db="EMBL/GenBank/DDBJ databases">
        <title>Annotation of Pediculus humanus corporis strain USDA.</title>
        <authorList>
            <person name="Kirkness E."/>
            <person name="Hannick L."/>
            <person name="Hass B."/>
            <person name="Bruggner R."/>
            <person name="Lawson D."/>
            <person name="Bidwell S."/>
            <person name="Joardar V."/>
            <person name="Caler E."/>
            <person name="Walenz B."/>
            <person name="Inman J."/>
            <person name="Schobel S."/>
            <person name="Galinsky K."/>
            <person name="Amedeo P."/>
            <person name="Strausberg R."/>
        </authorList>
    </citation>
    <scope>NUCLEOTIDE SEQUENCE</scope>
    <source>
        <strain evidence="6">USDA</strain>
    </source>
</reference>
<dbReference type="AlphaFoldDB" id="E0VNE0"/>
<dbReference type="EMBL" id="DS235336">
    <property type="protein sequence ID" value="EEB14896.1"/>
    <property type="molecule type" value="Genomic_DNA"/>
</dbReference>
<dbReference type="SUPFAM" id="SSF50156">
    <property type="entry name" value="PDZ domain-like"/>
    <property type="match status" value="2"/>
</dbReference>
<dbReference type="InterPro" id="IPR036034">
    <property type="entry name" value="PDZ_sf"/>
</dbReference>
<evidence type="ECO:0000259" key="5">
    <source>
        <dbReference type="PROSITE" id="PS50106"/>
    </source>
</evidence>
<dbReference type="RefSeq" id="XP_002427634.1">
    <property type="nucleotide sequence ID" value="XM_002427589.1"/>
</dbReference>
<evidence type="ECO:0000313" key="6">
    <source>
        <dbReference type="EMBL" id="EEB14896.1"/>
    </source>
</evidence>
<comment type="subcellular location">
    <subcellularLocation>
        <location evidence="1">Cell projection</location>
    </subcellularLocation>
</comment>
<keyword evidence="2" id="KW-0677">Repeat</keyword>
<evidence type="ECO:0000256" key="2">
    <source>
        <dbReference type="ARBA" id="ARBA00022737"/>
    </source>
</evidence>
<feature type="compositionally biased region" description="Polar residues" evidence="4">
    <location>
        <begin position="53"/>
        <end position="80"/>
    </location>
</feature>
<dbReference type="GO" id="GO:0005929">
    <property type="term" value="C:cilium"/>
    <property type="evidence" value="ECO:0007669"/>
    <property type="project" value="TreeGrafter"/>
</dbReference>
<dbReference type="Proteomes" id="UP000009046">
    <property type="component" value="Unassembled WGS sequence"/>
</dbReference>
<dbReference type="Pfam" id="PF00595">
    <property type="entry name" value="PDZ"/>
    <property type="match status" value="2"/>
</dbReference>
<dbReference type="SMART" id="SM00228">
    <property type="entry name" value="PDZ"/>
    <property type="match status" value="2"/>
</dbReference>
<dbReference type="HOGENOM" id="CLU_006981_1_0_1"/>
<feature type="domain" description="PDZ" evidence="5">
    <location>
        <begin position="346"/>
        <end position="414"/>
    </location>
</feature>
<reference evidence="6" key="2">
    <citation type="submission" date="2007-04" db="EMBL/GenBank/DDBJ databases">
        <title>The genome of the human body louse.</title>
        <authorList>
            <consortium name="The Human Body Louse Genome Consortium"/>
            <person name="Kirkness E."/>
            <person name="Walenz B."/>
            <person name="Hass B."/>
            <person name="Bruggner R."/>
            <person name="Strausberg R."/>
        </authorList>
    </citation>
    <scope>NUCLEOTIDE SEQUENCE</scope>
    <source>
        <strain evidence="6">USDA</strain>
    </source>
</reference>
<dbReference type="STRING" id="121224.E0VNE0"/>
<dbReference type="EMBL" id="AAZO01003878">
    <property type="status" value="NOT_ANNOTATED_CDS"/>
    <property type="molecule type" value="Genomic_DNA"/>
</dbReference>
<feature type="region of interest" description="Disordered" evidence="4">
    <location>
        <begin position="53"/>
        <end position="85"/>
    </location>
</feature>
<evidence type="ECO:0000313" key="7">
    <source>
        <dbReference type="EnsemblMetazoa" id="PHUM626250-PA"/>
    </source>
</evidence>
<reference evidence="7" key="3">
    <citation type="submission" date="2021-02" db="UniProtKB">
        <authorList>
            <consortium name="EnsemblMetazoa"/>
        </authorList>
    </citation>
    <scope>IDENTIFICATION</scope>
    <source>
        <strain evidence="7">USDA</strain>
    </source>
</reference>
<dbReference type="InParanoid" id="E0VNE0"/>
<feature type="region of interest" description="Disordered" evidence="4">
    <location>
        <begin position="122"/>
        <end position="179"/>
    </location>
</feature>
<dbReference type="PANTHER" id="PTHR23116">
    <property type="entry name" value="PDZ DOMAIN CONTAINING WHIRLIN AND HARMONIN-RELATED"/>
    <property type="match status" value="1"/>
</dbReference>
<dbReference type="GeneID" id="8239241"/>
<dbReference type="eggNOG" id="KOG3528">
    <property type="taxonomic scope" value="Eukaryota"/>
</dbReference>
<keyword evidence="3" id="KW-0966">Cell projection</keyword>
<organism>
    <name type="scientific">Pediculus humanus subsp. corporis</name>
    <name type="common">Body louse</name>
    <dbReference type="NCBI Taxonomy" id="121224"/>
    <lineage>
        <taxon>Eukaryota</taxon>
        <taxon>Metazoa</taxon>
        <taxon>Ecdysozoa</taxon>
        <taxon>Arthropoda</taxon>
        <taxon>Hexapoda</taxon>
        <taxon>Insecta</taxon>
        <taxon>Pterygota</taxon>
        <taxon>Neoptera</taxon>
        <taxon>Paraneoptera</taxon>
        <taxon>Psocodea</taxon>
        <taxon>Troctomorpha</taxon>
        <taxon>Phthiraptera</taxon>
        <taxon>Anoplura</taxon>
        <taxon>Pediculidae</taxon>
        <taxon>Pediculus</taxon>
    </lineage>
</organism>
<dbReference type="FunFam" id="2.30.42.10:FF:000167">
    <property type="entry name" value="whirlin isoform X1"/>
    <property type="match status" value="1"/>
</dbReference>
<dbReference type="Gene3D" id="2.30.42.10">
    <property type="match status" value="2"/>
</dbReference>
<dbReference type="KEGG" id="phu:Phum_PHUM626250"/>
<dbReference type="GO" id="GO:0032426">
    <property type="term" value="C:stereocilium tip"/>
    <property type="evidence" value="ECO:0007669"/>
    <property type="project" value="TreeGrafter"/>
</dbReference>